<dbReference type="AlphaFoldDB" id="A0A6B0UVB0"/>
<evidence type="ECO:0000313" key="1">
    <source>
        <dbReference type="EMBL" id="MXU93709.1"/>
    </source>
</evidence>
<protein>
    <submittedName>
        <fullName evidence="1">Uncharacterized protein</fullName>
    </submittedName>
</protein>
<reference evidence="1" key="1">
    <citation type="submission" date="2019-12" db="EMBL/GenBank/DDBJ databases">
        <title>An insight into the sialome of adult female Ixodes ricinus ticks feeding for 6 days.</title>
        <authorList>
            <person name="Perner J."/>
            <person name="Ribeiro J.M.C."/>
        </authorList>
    </citation>
    <scope>NUCLEOTIDE SEQUENCE</scope>
    <source>
        <strain evidence="1">Semi-engorged</strain>
        <tissue evidence="1">Salivary glands</tissue>
    </source>
</reference>
<proteinExistence type="predicted"/>
<sequence length="150" mass="16978">MTNETRVRFSPHAIEVPEKKIKKNEQRSPSQLAARTSGHVIWSRLYAANVDHSHALGLAKHRTRAEFQTLLWLGYCRHCSHWTPAATRMHVEASIVTSPGRMRTQSSRPLCEQHLNIVAAGIAKLDDALPGIVLLPLSPQLRHQISRRRD</sequence>
<dbReference type="EMBL" id="GIFC01011626">
    <property type="protein sequence ID" value="MXU93709.1"/>
    <property type="molecule type" value="Transcribed_RNA"/>
</dbReference>
<name>A0A6B0UVB0_IXORI</name>
<organism evidence="1">
    <name type="scientific">Ixodes ricinus</name>
    <name type="common">Common tick</name>
    <name type="synonym">Acarus ricinus</name>
    <dbReference type="NCBI Taxonomy" id="34613"/>
    <lineage>
        <taxon>Eukaryota</taxon>
        <taxon>Metazoa</taxon>
        <taxon>Ecdysozoa</taxon>
        <taxon>Arthropoda</taxon>
        <taxon>Chelicerata</taxon>
        <taxon>Arachnida</taxon>
        <taxon>Acari</taxon>
        <taxon>Parasitiformes</taxon>
        <taxon>Ixodida</taxon>
        <taxon>Ixodoidea</taxon>
        <taxon>Ixodidae</taxon>
        <taxon>Ixodinae</taxon>
        <taxon>Ixodes</taxon>
    </lineage>
</organism>
<accession>A0A6B0UVB0</accession>